<protein>
    <submittedName>
        <fullName evidence="2">Acyl carrier protein</fullName>
    </submittedName>
</protein>
<dbReference type="EMBL" id="FMYW01000001">
    <property type="protein sequence ID" value="SDB97000.1"/>
    <property type="molecule type" value="Genomic_DNA"/>
</dbReference>
<dbReference type="InterPro" id="IPR009081">
    <property type="entry name" value="PP-bd_ACP"/>
</dbReference>
<dbReference type="OrthoDB" id="5326335at2"/>
<dbReference type="Gene3D" id="1.10.1200.10">
    <property type="entry name" value="ACP-like"/>
    <property type="match status" value="1"/>
</dbReference>
<evidence type="ECO:0000259" key="1">
    <source>
        <dbReference type="PROSITE" id="PS50075"/>
    </source>
</evidence>
<evidence type="ECO:0000313" key="2">
    <source>
        <dbReference type="EMBL" id="SDB97000.1"/>
    </source>
</evidence>
<evidence type="ECO:0000313" key="3">
    <source>
        <dbReference type="Proteomes" id="UP000198943"/>
    </source>
</evidence>
<dbReference type="SUPFAM" id="SSF47336">
    <property type="entry name" value="ACP-like"/>
    <property type="match status" value="1"/>
</dbReference>
<name>A0A1G6HRZ2_9FIRM</name>
<organism evidence="2 3">
    <name type="scientific">Succiniclasticum ruminis</name>
    <dbReference type="NCBI Taxonomy" id="40841"/>
    <lineage>
        <taxon>Bacteria</taxon>
        <taxon>Bacillati</taxon>
        <taxon>Bacillota</taxon>
        <taxon>Negativicutes</taxon>
        <taxon>Acidaminococcales</taxon>
        <taxon>Acidaminococcaceae</taxon>
        <taxon>Succiniclasticum</taxon>
    </lineage>
</organism>
<keyword evidence="3" id="KW-1185">Reference proteome</keyword>
<dbReference type="PROSITE" id="PS50075">
    <property type="entry name" value="CARRIER"/>
    <property type="match status" value="1"/>
</dbReference>
<dbReference type="Pfam" id="PF00550">
    <property type="entry name" value="PP-binding"/>
    <property type="match status" value="1"/>
</dbReference>
<feature type="domain" description="Carrier" evidence="1">
    <location>
        <begin position="1"/>
        <end position="72"/>
    </location>
</feature>
<dbReference type="InterPro" id="IPR036736">
    <property type="entry name" value="ACP-like_sf"/>
</dbReference>
<gene>
    <name evidence="2" type="ORF">SAMN04487864_101204</name>
</gene>
<dbReference type="Proteomes" id="UP000198943">
    <property type="component" value="Unassembled WGS sequence"/>
</dbReference>
<accession>A0A1G6HRZ2</accession>
<reference evidence="3" key="1">
    <citation type="submission" date="2016-10" db="EMBL/GenBank/DDBJ databases">
        <authorList>
            <person name="Varghese N."/>
            <person name="Submissions S."/>
        </authorList>
    </citation>
    <scope>NUCLEOTIDE SEQUENCE [LARGE SCALE GENOMIC DNA]</scope>
    <source>
        <strain evidence="3">DSM 11005</strain>
    </source>
</reference>
<proteinExistence type="predicted"/>
<dbReference type="AlphaFoldDB" id="A0A1G6HRZ2"/>
<dbReference type="RefSeq" id="WP_093728976.1">
    <property type="nucleotide sequence ID" value="NZ_FMYW01000001.1"/>
</dbReference>
<sequence length="72" mass="8475">MQDFLVFVSAIMQVDVSQLSGNTKYKEFKKWDSLMHMRLVMEVEDKYGVEIPIDEVPTIVTLKDLYRYTLPT</sequence>